<evidence type="ECO:0000313" key="2">
    <source>
        <dbReference type="Proteomes" id="UP000250928"/>
    </source>
</evidence>
<gene>
    <name evidence="1" type="ORF">C3L24_07680</name>
</gene>
<dbReference type="Proteomes" id="UP000250928">
    <property type="component" value="Unassembled WGS sequence"/>
</dbReference>
<accession>A0A6N4DW81</accession>
<reference evidence="1 2" key="1">
    <citation type="submission" date="2018-01" db="EMBL/GenBank/DDBJ databases">
        <title>Novel co-symbiosis in the lucinid bivalve Phacoides pectinatus.</title>
        <authorList>
            <person name="Lim S.J."/>
            <person name="Davis B.G."/>
            <person name="Gill D.E."/>
            <person name="Engel A.S."/>
            <person name="Anderson L.C."/>
            <person name="Campbell B.J."/>
        </authorList>
    </citation>
    <scope>NUCLEOTIDE SEQUENCE [LARGE SCALE GENOMIC DNA]</scope>
    <source>
        <strain evidence="1">N3_P5</strain>
    </source>
</reference>
<name>A0A6N4DW81_9GAMM</name>
<protein>
    <submittedName>
        <fullName evidence="1">Uncharacterized protein</fullName>
    </submittedName>
</protein>
<dbReference type="AlphaFoldDB" id="A0A6N4DW81"/>
<dbReference type="EMBL" id="PQCO01000198">
    <property type="protein sequence ID" value="PUE01577.1"/>
    <property type="molecule type" value="Genomic_DNA"/>
</dbReference>
<evidence type="ECO:0000313" key="1">
    <source>
        <dbReference type="EMBL" id="PUE01577.1"/>
    </source>
</evidence>
<sequence length="141" mass="16209">MKSRFYRSFPVDSSSINLFGSEVESIRVEGARVSLRFSRAYIEKTMTGSRERTRWWQSGTLIFDGAEVLEALPEAPAVCDGGDVSENVYTYRDMLPLPMMGKGPAHCNLRFRDTERRLVVRAEEVSLTMDDREHYIEHIRA</sequence>
<organism evidence="1 2">
    <name type="scientific">Candidatus Sedimenticola endophacoides</name>
    <dbReference type="NCBI Taxonomy" id="2548426"/>
    <lineage>
        <taxon>Bacteria</taxon>
        <taxon>Pseudomonadati</taxon>
        <taxon>Pseudomonadota</taxon>
        <taxon>Gammaproteobacteria</taxon>
        <taxon>Chromatiales</taxon>
        <taxon>Sedimenticolaceae</taxon>
        <taxon>Sedimenticola</taxon>
    </lineage>
</organism>
<comment type="caution">
    <text evidence="1">The sequence shown here is derived from an EMBL/GenBank/DDBJ whole genome shotgun (WGS) entry which is preliminary data.</text>
</comment>
<proteinExistence type="predicted"/>